<dbReference type="Proteomes" id="UP001283361">
    <property type="component" value="Unassembled WGS sequence"/>
</dbReference>
<evidence type="ECO:0000313" key="2">
    <source>
        <dbReference type="EMBL" id="KAK3766724.1"/>
    </source>
</evidence>
<proteinExistence type="predicted"/>
<feature type="compositionally biased region" description="Basic residues" evidence="1">
    <location>
        <begin position="1"/>
        <end position="16"/>
    </location>
</feature>
<evidence type="ECO:0000256" key="1">
    <source>
        <dbReference type="SAM" id="MobiDB-lite"/>
    </source>
</evidence>
<organism evidence="2 3">
    <name type="scientific">Elysia crispata</name>
    <name type="common">lettuce slug</name>
    <dbReference type="NCBI Taxonomy" id="231223"/>
    <lineage>
        <taxon>Eukaryota</taxon>
        <taxon>Metazoa</taxon>
        <taxon>Spiralia</taxon>
        <taxon>Lophotrochozoa</taxon>
        <taxon>Mollusca</taxon>
        <taxon>Gastropoda</taxon>
        <taxon>Heterobranchia</taxon>
        <taxon>Euthyneura</taxon>
        <taxon>Panpulmonata</taxon>
        <taxon>Sacoglossa</taxon>
        <taxon>Placobranchoidea</taxon>
        <taxon>Plakobranchidae</taxon>
        <taxon>Elysia</taxon>
    </lineage>
</organism>
<gene>
    <name evidence="2" type="ORF">RRG08_046020</name>
</gene>
<comment type="caution">
    <text evidence="2">The sequence shown here is derived from an EMBL/GenBank/DDBJ whole genome shotgun (WGS) entry which is preliminary data.</text>
</comment>
<evidence type="ECO:0000313" key="3">
    <source>
        <dbReference type="Proteomes" id="UP001283361"/>
    </source>
</evidence>
<dbReference type="AlphaFoldDB" id="A0AAE1DDH9"/>
<protein>
    <submittedName>
        <fullName evidence="2">Uncharacterized protein</fullName>
    </submittedName>
</protein>
<feature type="region of interest" description="Disordered" evidence="1">
    <location>
        <begin position="1"/>
        <end position="60"/>
    </location>
</feature>
<accession>A0AAE1DDH9</accession>
<reference evidence="2" key="1">
    <citation type="journal article" date="2023" name="G3 (Bethesda)">
        <title>A reference genome for the long-term kleptoplast-retaining sea slug Elysia crispata morphotype clarki.</title>
        <authorList>
            <person name="Eastman K.E."/>
            <person name="Pendleton A.L."/>
            <person name="Shaikh M.A."/>
            <person name="Suttiyut T."/>
            <person name="Ogas R."/>
            <person name="Tomko P."/>
            <person name="Gavelis G."/>
            <person name="Widhalm J.R."/>
            <person name="Wisecaver J.H."/>
        </authorList>
    </citation>
    <scope>NUCLEOTIDE SEQUENCE</scope>
    <source>
        <strain evidence="2">ECLA1</strain>
    </source>
</reference>
<sequence length="227" mass="25459">MNRKSIKHGNSHRRSQRAFCKVSKPNGQHSFKHRRRQTARWTEETVSSRPGSRSARENHPDLSAVGLGVRADHCPNVRLAAMPGRFFPLIRASSDRRRAESGHWLAACQAGRSGGHGCDSFCDAAACSQQSQIIGEKGGGDLWYDNDTVKTHRTGTVARRCSSELGHILQTPFPKSVANPVLALPVDRRDLVSNNTLTFDLSRFQRFQHRVIDPYWSNTCEPRVNLF</sequence>
<name>A0AAE1DDH9_9GAST</name>
<keyword evidence="3" id="KW-1185">Reference proteome</keyword>
<dbReference type="EMBL" id="JAWDGP010004202">
    <property type="protein sequence ID" value="KAK3766724.1"/>
    <property type="molecule type" value="Genomic_DNA"/>
</dbReference>